<organism evidence="1 2">
    <name type="scientific">Mycena rosella</name>
    <name type="common">Pink bonnet</name>
    <name type="synonym">Agaricus rosellus</name>
    <dbReference type="NCBI Taxonomy" id="1033263"/>
    <lineage>
        <taxon>Eukaryota</taxon>
        <taxon>Fungi</taxon>
        <taxon>Dikarya</taxon>
        <taxon>Basidiomycota</taxon>
        <taxon>Agaricomycotina</taxon>
        <taxon>Agaricomycetes</taxon>
        <taxon>Agaricomycetidae</taxon>
        <taxon>Agaricales</taxon>
        <taxon>Marasmiineae</taxon>
        <taxon>Mycenaceae</taxon>
        <taxon>Mycena</taxon>
    </lineage>
</organism>
<name>A0AAD7GD68_MYCRO</name>
<keyword evidence="2" id="KW-1185">Reference proteome</keyword>
<sequence length="315" mass="36007">MPVELSPSVEKALRAFEDGARKNVDCEALLDNSWQTFSLLERWEKADSNVDSVRSIIKQVKEQGHVYFETLADSISIAESLYELAQDAKQLANSLLDPGHKPEEIKDTRKSRGISTSLRDVRKGINQISDSIPGEMKKLERREDRMLAKNEAVERRIRHARLAKTISTTALAVVVGLPIAILVMEAYEQHISKALLKRNDEIWDCRAGLQQLKDVTYCLEGFGRHVDALIDFWLRSDTMLETISKGVNRIRGDPARIRLKATITLWEEAAESYLNYAAKARCFHFEEFYRGVDVSKHRLWRDSFPAIENIVFAFV</sequence>
<dbReference type="Proteomes" id="UP001221757">
    <property type="component" value="Unassembled WGS sequence"/>
</dbReference>
<comment type="caution">
    <text evidence="1">The sequence shown here is derived from an EMBL/GenBank/DDBJ whole genome shotgun (WGS) entry which is preliminary data.</text>
</comment>
<evidence type="ECO:0000313" key="2">
    <source>
        <dbReference type="Proteomes" id="UP001221757"/>
    </source>
</evidence>
<proteinExistence type="predicted"/>
<dbReference type="AlphaFoldDB" id="A0AAD7GD68"/>
<evidence type="ECO:0000313" key="1">
    <source>
        <dbReference type="EMBL" id="KAJ7678542.1"/>
    </source>
</evidence>
<protein>
    <submittedName>
        <fullName evidence="1">Uncharacterized protein</fullName>
    </submittedName>
</protein>
<dbReference type="EMBL" id="JARKIE010000134">
    <property type="protein sequence ID" value="KAJ7678542.1"/>
    <property type="molecule type" value="Genomic_DNA"/>
</dbReference>
<gene>
    <name evidence="1" type="ORF">B0H17DRAFT_1235822</name>
</gene>
<reference evidence="1" key="1">
    <citation type="submission" date="2023-03" db="EMBL/GenBank/DDBJ databases">
        <title>Massive genome expansion in bonnet fungi (Mycena s.s.) driven by repeated elements and novel gene families across ecological guilds.</title>
        <authorList>
            <consortium name="Lawrence Berkeley National Laboratory"/>
            <person name="Harder C.B."/>
            <person name="Miyauchi S."/>
            <person name="Viragh M."/>
            <person name="Kuo A."/>
            <person name="Thoen E."/>
            <person name="Andreopoulos B."/>
            <person name="Lu D."/>
            <person name="Skrede I."/>
            <person name="Drula E."/>
            <person name="Henrissat B."/>
            <person name="Morin E."/>
            <person name="Kohler A."/>
            <person name="Barry K."/>
            <person name="LaButti K."/>
            <person name="Morin E."/>
            <person name="Salamov A."/>
            <person name="Lipzen A."/>
            <person name="Mereny Z."/>
            <person name="Hegedus B."/>
            <person name="Baldrian P."/>
            <person name="Stursova M."/>
            <person name="Weitz H."/>
            <person name="Taylor A."/>
            <person name="Grigoriev I.V."/>
            <person name="Nagy L.G."/>
            <person name="Martin F."/>
            <person name="Kauserud H."/>
        </authorList>
    </citation>
    <scope>NUCLEOTIDE SEQUENCE</scope>
    <source>
        <strain evidence="1">CBHHK067</strain>
    </source>
</reference>
<accession>A0AAD7GD68</accession>